<dbReference type="InterPro" id="IPR050366">
    <property type="entry name" value="BP-dependent_transpt_permease"/>
</dbReference>
<evidence type="ECO:0000256" key="6">
    <source>
        <dbReference type="ARBA" id="ARBA00023136"/>
    </source>
</evidence>
<reference evidence="9" key="1">
    <citation type="submission" date="2020-09" db="EMBL/GenBank/DDBJ databases">
        <title>Bacillus faecalis sp. nov., a moderately halophilic bacterium isolated from cow faeces.</title>
        <authorList>
            <person name="Jiang L."/>
            <person name="Lee J."/>
        </authorList>
    </citation>
    <scope>NUCLEOTIDE SEQUENCE</scope>
    <source>
        <strain evidence="9">AGMB 02131</strain>
    </source>
</reference>
<dbReference type="GO" id="GO:0055085">
    <property type="term" value="P:transmembrane transport"/>
    <property type="evidence" value="ECO:0007669"/>
    <property type="project" value="InterPro"/>
</dbReference>
<evidence type="ECO:0000259" key="8">
    <source>
        <dbReference type="PROSITE" id="PS50928"/>
    </source>
</evidence>
<dbReference type="PANTHER" id="PTHR43386">
    <property type="entry name" value="OLIGOPEPTIDE TRANSPORT SYSTEM PERMEASE PROTEIN APPC"/>
    <property type="match status" value="1"/>
</dbReference>
<dbReference type="InterPro" id="IPR000515">
    <property type="entry name" value="MetI-like"/>
</dbReference>
<feature type="transmembrane region" description="Helical" evidence="7">
    <location>
        <begin position="32"/>
        <end position="54"/>
    </location>
</feature>
<feature type="transmembrane region" description="Helical" evidence="7">
    <location>
        <begin position="160"/>
        <end position="178"/>
    </location>
</feature>
<name>A0A927D2G5_9BACI</name>
<comment type="subcellular location">
    <subcellularLocation>
        <location evidence="1 7">Cell membrane</location>
        <topology evidence="1 7">Multi-pass membrane protein</topology>
    </subcellularLocation>
</comment>
<feature type="domain" description="ABC transmembrane type-1" evidence="8">
    <location>
        <begin position="95"/>
        <end position="287"/>
    </location>
</feature>
<comment type="similarity">
    <text evidence="7">Belongs to the binding-protein-dependent transport system permease family.</text>
</comment>
<organism evidence="9 10">
    <name type="scientific">Peribacillus faecalis</name>
    <dbReference type="NCBI Taxonomy" id="2772559"/>
    <lineage>
        <taxon>Bacteria</taxon>
        <taxon>Bacillati</taxon>
        <taxon>Bacillota</taxon>
        <taxon>Bacilli</taxon>
        <taxon>Bacillales</taxon>
        <taxon>Bacillaceae</taxon>
        <taxon>Peribacillus</taxon>
    </lineage>
</organism>
<evidence type="ECO:0000256" key="4">
    <source>
        <dbReference type="ARBA" id="ARBA00022692"/>
    </source>
</evidence>
<feature type="transmembrane region" description="Helical" evidence="7">
    <location>
        <begin position="203"/>
        <end position="226"/>
    </location>
</feature>
<evidence type="ECO:0000313" key="10">
    <source>
        <dbReference type="Proteomes" id="UP000602076"/>
    </source>
</evidence>
<feature type="transmembrane region" description="Helical" evidence="7">
    <location>
        <begin position="134"/>
        <end position="154"/>
    </location>
</feature>
<evidence type="ECO:0000256" key="1">
    <source>
        <dbReference type="ARBA" id="ARBA00004651"/>
    </source>
</evidence>
<dbReference type="RefSeq" id="WP_190999866.1">
    <property type="nucleotide sequence ID" value="NZ_JACXSI010000066.1"/>
</dbReference>
<feature type="transmembrane region" description="Helical" evidence="7">
    <location>
        <begin position="99"/>
        <end position="122"/>
    </location>
</feature>
<evidence type="ECO:0000256" key="3">
    <source>
        <dbReference type="ARBA" id="ARBA00022475"/>
    </source>
</evidence>
<keyword evidence="4 7" id="KW-0812">Transmembrane</keyword>
<dbReference type="SUPFAM" id="SSF161098">
    <property type="entry name" value="MetI-like"/>
    <property type="match status" value="1"/>
</dbReference>
<sequence>MGQQIESVKIIESSSPPSGFRVVAREFKKDKLAMFSLVLITVMILGILIASLFVDQSEVMRVTLKGKFAEPGENGYILGADHGGRDILGQLIIGGRNSILIAVAITIITAIIGITVGLVTGYYGGIIDNFFMRIIDFFMTLPMLMMIIVFVTLIPKYDVTSFIIILSIFLWVGTARLIRSKALSESRRDYVNASKTMGTRDSAIIFGGIMPNISSLIIVELTLSFAGNIGIETGLSFLGFGLPPATPSLGTLVAYAIDPVVLSSKWWVWVPASLLILVLMLGINYVGQALRRSADARQRLG</sequence>
<protein>
    <submittedName>
        <fullName evidence="9">ABC transporter permease</fullName>
    </submittedName>
</protein>
<dbReference type="InterPro" id="IPR035906">
    <property type="entry name" value="MetI-like_sf"/>
</dbReference>
<keyword evidence="10" id="KW-1185">Reference proteome</keyword>
<accession>A0A927D2G5</accession>
<evidence type="ECO:0000256" key="5">
    <source>
        <dbReference type="ARBA" id="ARBA00022989"/>
    </source>
</evidence>
<dbReference type="Proteomes" id="UP000602076">
    <property type="component" value="Unassembled WGS sequence"/>
</dbReference>
<dbReference type="Pfam" id="PF00528">
    <property type="entry name" value="BPD_transp_1"/>
    <property type="match status" value="1"/>
</dbReference>
<feature type="transmembrane region" description="Helical" evidence="7">
    <location>
        <begin position="266"/>
        <end position="287"/>
    </location>
</feature>
<proteinExistence type="inferred from homology"/>
<dbReference type="GO" id="GO:0005886">
    <property type="term" value="C:plasma membrane"/>
    <property type="evidence" value="ECO:0007669"/>
    <property type="project" value="UniProtKB-SubCell"/>
</dbReference>
<gene>
    <name evidence="9" type="ORF">IEO70_18575</name>
</gene>
<evidence type="ECO:0000256" key="2">
    <source>
        <dbReference type="ARBA" id="ARBA00022448"/>
    </source>
</evidence>
<keyword evidence="3" id="KW-1003">Cell membrane</keyword>
<evidence type="ECO:0000313" key="9">
    <source>
        <dbReference type="EMBL" id="MBD3110335.1"/>
    </source>
</evidence>
<dbReference type="AlphaFoldDB" id="A0A927D2G5"/>
<dbReference type="PANTHER" id="PTHR43386:SF1">
    <property type="entry name" value="D,D-DIPEPTIDE TRANSPORT SYSTEM PERMEASE PROTEIN DDPC-RELATED"/>
    <property type="match status" value="1"/>
</dbReference>
<dbReference type="PROSITE" id="PS50928">
    <property type="entry name" value="ABC_TM1"/>
    <property type="match status" value="1"/>
</dbReference>
<dbReference type="CDD" id="cd06261">
    <property type="entry name" value="TM_PBP2"/>
    <property type="match status" value="1"/>
</dbReference>
<dbReference type="InterPro" id="IPR025966">
    <property type="entry name" value="OppC_N"/>
</dbReference>
<dbReference type="Pfam" id="PF12911">
    <property type="entry name" value="OppC_N"/>
    <property type="match status" value="1"/>
</dbReference>
<keyword evidence="6 7" id="KW-0472">Membrane</keyword>
<comment type="caution">
    <text evidence="9">The sequence shown here is derived from an EMBL/GenBank/DDBJ whole genome shotgun (WGS) entry which is preliminary data.</text>
</comment>
<keyword evidence="2 7" id="KW-0813">Transport</keyword>
<evidence type="ECO:0000256" key="7">
    <source>
        <dbReference type="RuleBase" id="RU363032"/>
    </source>
</evidence>
<dbReference type="EMBL" id="JACXSI010000066">
    <property type="protein sequence ID" value="MBD3110335.1"/>
    <property type="molecule type" value="Genomic_DNA"/>
</dbReference>
<keyword evidence="5 7" id="KW-1133">Transmembrane helix</keyword>
<dbReference type="Gene3D" id="1.10.3720.10">
    <property type="entry name" value="MetI-like"/>
    <property type="match status" value="1"/>
</dbReference>